<dbReference type="PANTHER" id="PTHR43215:SF14">
    <property type="entry name" value="RADIAL SPOKE HEAD 1 HOMOLOG"/>
    <property type="match status" value="1"/>
</dbReference>
<evidence type="ECO:0008006" key="6">
    <source>
        <dbReference type="Google" id="ProtNLM"/>
    </source>
</evidence>
<dbReference type="EMBL" id="MBDO02000072">
    <property type="protein sequence ID" value="RLN64481.1"/>
    <property type="molecule type" value="Genomic_DNA"/>
</dbReference>
<reference evidence="4 5" key="1">
    <citation type="submission" date="2018-07" db="EMBL/GenBank/DDBJ databases">
        <title>Genome sequencing of oomycete isolates from Chile give support for New Zealand origin for Phytophthora kernoviae and make available the first Nothophytophthora sp. genome.</title>
        <authorList>
            <person name="Studholme D.J."/>
            <person name="Sanfuentes E."/>
            <person name="Panda P."/>
            <person name="Hill R."/>
            <person name="Sambles C."/>
            <person name="Grant M."/>
            <person name="Williams N.M."/>
            <person name="Mcdougal R.L."/>
        </authorList>
    </citation>
    <scope>NUCLEOTIDE SEQUENCE [LARGE SCALE GENOMIC DNA]</scope>
    <source>
        <strain evidence="3">Chile6</strain>
        <strain evidence="2">Chile7</strain>
    </source>
</reference>
<protein>
    <recommendedName>
        <fullName evidence="6">MORN repeat-containing protein 5</fullName>
    </recommendedName>
</protein>
<dbReference type="PANTHER" id="PTHR43215">
    <property type="entry name" value="RADIAL SPOKE HEAD 1 HOMOLOG"/>
    <property type="match status" value="1"/>
</dbReference>
<evidence type="ECO:0000256" key="1">
    <source>
        <dbReference type="ARBA" id="ARBA00022737"/>
    </source>
</evidence>
<evidence type="ECO:0000313" key="3">
    <source>
        <dbReference type="EMBL" id="RLN64481.1"/>
    </source>
</evidence>
<gene>
    <name evidence="2" type="ORF">BBJ29_005483</name>
    <name evidence="3" type="ORF">BBP00_00003429</name>
</gene>
<evidence type="ECO:0000313" key="2">
    <source>
        <dbReference type="EMBL" id="RLN57191.1"/>
    </source>
</evidence>
<dbReference type="AlphaFoldDB" id="A0A3F2RVE0"/>
<dbReference type="Proteomes" id="UP000284657">
    <property type="component" value="Unassembled WGS sequence"/>
</dbReference>
<comment type="caution">
    <text evidence="3">The sequence shown here is derived from an EMBL/GenBank/DDBJ whole genome shotgun (WGS) entry which is preliminary data.</text>
</comment>
<dbReference type="Proteomes" id="UP000277300">
    <property type="component" value="Unassembled WGS sequence"/>
</dbReference>
<name>A0A3F2RVE0_9STRA</name>
<dbReference type="EMBL" id="MBAD02001208">
    <property type="protein sequence ID" value="RLN57191.1"/>
    <property type="molecule type" value="Genomic_DNA"/>
</dbReference>
<dbReference type="OrthoDB" id="270720at2759"/>
<sequence length="179" mass="19466">MVLECMTASGVEASNTHDVFHGKGVLICGSSKNKYDGEFQCGRRHGYGRMEFNRAGIANSNTGALKKVIGAAIASSSSQHVSAGLGIYVGTWKDGRMHGEGKYTRADGTFYEGSWRDGLTHGFGKELVMVTSEVYEGTWHAGLRHGDGTITCKGNRRKGIWEMGQRIKWMTAEVPLSKS</sequence>
<dbReference type="InterPro" id="IPR003409">
    <property type="entry name" value="MORN"/>
</dbReference>
<dbReference type="SUPFAM" id="SSF82185">
    <property type="entry name" value="Histone H3 K4-specific methyltransferase SET7/9 N-terminal domain"/>
    <property type="match status" value="2"/>
</dbReference>
<accession>A0A3F2RVE0</accession>
<proteinExistence type="predicted"/>
<dbReference type="Pfam" id="PF02493">
    <property type="entry name" value="MORN"/>
    <property type="match status" value="5"/>
</dbReference>
<evidence type="ECO:0000313" key="4">
    <source>
        <dbReference type="Proteomes" id="UP000277300"/>
    </source>
</evidence>
<dbReference type="Gene3D" id="2.20.110.10">
    <property type="entry name" value="Histone H3 K4-specific methyltransferase SET7/9 N-terminal domain"/>
    <property type="match status" value="1"/>
</dbReference>
<organism evidence="3 4">
    <name type="scientific">Phytophthora kernoviae</name>
    <dbReference type="NCBI Taxonomy" id="325452"/>
    <lineage>
        <taxon>Eukaryota</taxon>
        <taxon>Sar</taxon>
        <taxon>Stramenopiles</taxon>
        <taxon>Oomycota</taxon>
        <taxon>Peronosporomycetes</taxon>
        <taxon>Peronosporales</taxon>
        <taxon>Peronosporaceae</taxon>
        <taxon>Phytophthora</taxon>
    </lineage>
</organism>
<dbReference type="SMART" id="SM00698">
    <property type="entry name" value="MORN"/>
    <property type="match status" value="4"/>
</dbReference>
<keyword evidence="1" id="KW-0677">Repeat</keyword>
<evidence type="ECO:0000313" key="5">
    <source>
        <dbReference type="Proteomes" id="UP000284657"/>
    </source>
</evidence>